<sequence length="132" mass="14548">MNSRQHHAKHFSSYVLFATQNDEDFISLTLNTQVSSSRAVIEVSGELWGGEQSQPLYNEVTRLLEAGQKEVVLNISNVFFANSSGVGLLIRLHVKAEKLGAKLIIANPTPNLKKVFETMNLTQVLHIESAAA</sequence>
<dbReference type="EMBL" id="PHFL01000060">
    <property type="protein sequence ID" value="RFM23660.1"/>
    <property type="molecule type" value="Genomic_DNA"/>
</dbReference>
<dbReference type="Pfam" id="PF01740">
    <property type="entry name" value="STAS"/>
    <property type="match status" value="1"/>
</dbReference>
<name>A0A395LYQ5_9BACT</name>
<protein>
    <recommendedName>
        <fullName evidence="2">Anti-sigma factor antagonist</fullName>
    </recommendedName>
</protein>
<comment type="similarity">
    <text evidence="1 2">Belongs to the anti-sigma-factor antagonist family.</text>
</comment>
<evidence type="ECO:0000256" key="2">
    <source>
        <dbReference type="RuleBase" id="RU003749"/>
    </source>
</evidence>
<evidence type="ECO:0000259" key="3">
    <source>
        <dbReference type="PROSITE" id="PS50801"/>
    </source>
</evidence>
<dbReference type="GO" id="GO:0043856">
    <property type="term" value="F:anti-sigma factor antagonist activity"/>
    <property type="evidence" value="ECO:0007669"/>
    <property type="project" value="InterPro"/>
</dbReference>
<dbReference type="NCBIfam" id="TIGR00377">
    <property type="entry name" value="ant_ant_sig"/>
    <property type="match status" value="1"/>
</dbReference>
<dbReference type="CDD" id="cd07043">
    <property type="entry name" value="STAS_anti-anti-sigma_factors"/>
    <property type="match status" value="1"/>
</dbReference>
<evidence type="ECO:0000256" key="1">
    <source>
        <dbReference type="ARBA" id="ARBA00009013"/>
    </source>
</evidence>
<gene>
    <name evidence="4" type="ORF">D0433_09835</name>
</gene>
<feature type="domain" description="STAS" evidence="3">
    <location>
        <begin position="56"/>
        <end position="132"/>
    </location>
</feature>
<dbReference type="Gene3D" id="3.30.750.24">
    <property type="entry name" value="STAS domain"/>
    <property type="match status" value="1"/>
</dbReference>
<dbReference type="InterPro" id="IPR036513">
    <property type="entry name" value="STAS_dom_sf"/>
</dbReference>
<proteinExistence type="inferred from homology"/>
<dbReference type="InterPro" id="IPR002645">
    <property type="entry name" value="STAS_dom"/>
</dbReference>
<dbReference type="PANTHER" id="PTHR33495">
    <property type="entry name" value="ANTI-SIGMA FACTOR ANTAGONIST TM_1081-RELATED-RELATED"/>
    <property type="match status" value="1"/>
</dbReference>
<comment type="caution">
    <text evidence="4">The sequence shown here is derived from an EMBL/GenBank/DDBJ whole genome shotgun (WGS) entry which is preliminary data.</text>
</comment>
<dbReference type="AlphaFoldDB" id="A0A395LYQ5"/>
<evidence type="ECO:0000313" key="4">
    <source>
        <dbReference type="EMBL" id="RFM23660.1"/>
    </source>
</evidence>
<dbReference type="SUPFAM" id="SSF52091">
    <property type="entry name" value="SpoIIaa-like"/>
    <property type="match status" value="1"/>
</dbReference>
<dbReference type="PROSITE" id="PS50801">
    <property type="entry name" value="STAS"/>
    <property type="match status" value="1"/>
</dbReference>
<dbReference type="InterPro" id="IPR003658">
    <property type="entry name" value="Anti-sigma_ant"/>
</dbReference>
<accession>A0A395LYQ5</accession>
<evidence type="ECO:0000313" key="5">
    <source>
        <dbReference type="Proteomes" id="UP000266389"/>
    </source>
</evidence>
<dbReference type="Proteomes" id="UP000266389">
    <property type="component" value="Unassembled WGS sequence"/>
</dbReference>
<reference evidence="4 5" key="1">
    <citation type="journal article" date="2011" name="ISME J.">
        <title>Community ecology of hot spring cyanobacterial mats: predominant populations and their functional potential.</title>
        <authorList>
            <person name="Klatt C.G."/>
            <person name="Wood J.M."/>
            <person name="Rusch D.B."/>
            <person name="Bateson M.M."/>
            <person name="Hamamura N."/>
            <person name="Heidelberg J.F."/>
            <person name="Grossman A.R."/>
            <person name="Bhaya D."/>
            <person name="Cohan F.M."/>
            <person name="Kuhl M."/>
            <person name="Bryant D.A."/>
            <person name="Ward D.M."/>
        </authorList>
    </citation>
    <scope>NUCLEOTIDE SEQUENCE [LARGE SCALE GENOMIC DNA]</scope>
    <source>
        <strain evidence="4">OS</strain>
    </source>
</reference>
<organism evidence="4 5">
    <name type="scientific">Candidatus Thermochlorobacter aerophilus</name>
    <dbReference type="NCBI Taxonomy" id="1868324"/>
    <lineage>
        <taxon>Bacteria</taxon>
        <taxon>Pseudomonadati</taxon>
        <taxon>Chlorobiota</taxon>
        <taxon>Chlorobiia</taxon>
        <taxon>Chlorobiales</taxon>
        <taxon>Candidatus Thermochlorobacteriaceae</taxon>
        <taxon>Candidatus Thermochlorobacter</taxon>
    </lineage>
</organism>